<proteinExistence type="predicted"/>
<sequence length="301" mass="35009">MKFVKHIILSIAGIFVFGLIMNFIIKRIALKDFKIKADKTILVFGDSHAECNFYDEGNEIQNFGVRSEAPNFTLLKAQHLLKPNSNQKIVMTLSPHNISNWREKQYYEQDSSAGMISKYWSLIGHRYLLNNYSSLPVKTRALLHLKKVTGAPNIESSFLVKNNFKGGFYRDKDTTILSSKFVKKSFQRHFGDENFNNKNIELSSEKFKKYFIELIDFTTSTNEEVIIIGTPVHEKYLSLLSQEQYGDYKLFLSQLQEEFPKIQILDYTELSIPDNFYLDSDHLNFEGAKYFTELVIEEINN</sequence>
<evidence type="ECO:0000313" key="3">
    <source>
        <dbReference type="Proteomes" id="UP000625976"/>
    </source>
</evidence>
<reference evidence="2" key="1">
    <citation type="journal article" date="2014" name="Int. J. Syst. Evol. Microbiol.">
        <title>Complete genome sequence of Corynebacterium casei LMG S-19264T (=DSM 44701T), isolated from a smear-ripened cheese.</title>
        <authorList>
            <consortium name="US DOE Joint Genome Institute (JGI-PGF)"/>
            <person name="Walter F."/>
            <person name="Albersmeier A."/>
            <person name="Kalinowski J."/>
            <person name="Ruckert C."/>
        </authorList>
    </citation>
    <scope>NUCLEOTIDE SEQUENCE</scope>
    <source>
        <strain evidence="2">CGMCC 1.12751</strain>
    </source>
</reference>
<keyword evidence="1" id="KW-0812">Transmembrane</keyword>
<name>A0A917GXN3_9FLAO</name>
<dbReference type="EMBL" id="BMFQ01000004">
    <property type="protein sequence ID" value="GGG60118.1"/>
    <property type="molecule type" value="Genomic_DNA"/>
</dbReference>
<keyword evidence="1" id="KW-1133">Transmembrane helix</keyword>
<reference evidence="2" key="2">
    <citation type="submission" date="2020-09" db="EMBL/GenBank/DDBJ databases">
        <authorList>
            <person name="Sun Q."/>
            <person name="Zhou Y."/>
        </authorList>
    </citation>
    <scope>NUCLEOTIDE SEQUENCE</scope>
    <source>
        <strain evidence="2">CGMCC 1.12751</strain>
    </source>
</reference>
<gene>
    <name evidence="2" type="ORF">GCM10010976_33600</name>
</gene>
<dbReference type="SUPFAM" id="SSF52266">
    <property type="entry name" value="SGNH hydrolase"/>
    <property type="match status" value="1"/>
</dbReference>
<accession>A0A917GXN3</accession>
<feature type="transmembrane region" description="Helical" evidence="1">
    <location>
        <begin position="6"/>
        <end position="25"/>
    </location>
</feature>
<dbReference type="Proteomes" id="UP000625976">
    <property type="component" value="Unassembled WGS sequence"/>
</dbReference>
<comment type="caution">
    <text evidence="2">The sequence shown here is derived from an EMBL/GenBank/DDBJ whole genome shotgun (WGS) entry which is preliminary data.</text>
</comment>
<dbReference type="AlphaFoldDB" id="A0A917GXN3"/>
<organism evidence="2 3">
    <name type="scientific">Bizionia arctica</name>
    <dbReference type="NCBI Taxonomy" id="1495645"/>
    <lineage>
        <taxon>Bacteria</taxon>
        <taxon>Pseudomonadati</taxon>
        <taxon>Bacteroidota</taxon>
        <taxon>Flavobacteriia</taxon>
        <taxon>Flavobacteriales</taxon>
        <taxon>Flavobacteriaceae</taxon>
        <taxon>Bizionia</taxon>
    </lineage>
</organism>
<protein>
    <submittedName>
        <fullName evidence="2">Uncharacterized protein</fullName>
    </submittedName>
</protein>
<dbReference type="RefSeq" id="WP_188466989.1">
    <property type="nucleotide sequence ID" value="NZ_BMFQ01000004.1"/>
</dbReference>
<evidence type="ECO:0000256" key="1">
    <source>
        <dbReference type="SAM" id="Phobius"/>
    </source>
</evidence>
<keyword evidence="3" id="KW-1185">Reference proteome</keyword>
<evidence type="ECO:0000313" key="2">
    <source>
        <dbReference type="EMBL" id="GGG60118.1"/>
    </source>
</evidence>
<keyword evidence="1" id="KW-0472">Membrane</keyword>